<organism evidence="2 3">
    <name type="scientific">Hermanssonia centrifuga</name>
    <dbReference type="NCBI Taxonomy" id="98765"/>
    <lineage>
        <taxon>Eukaryota</taxon>
        <taxon>Fungi</taxon>
        <taxon>Dikarya</taxon>
        <taxon>Basidiomycota</taxon>
        <taxon>Agaricomycotina</taxon>
        <taxon>Agaricomycetes</taxon>
        <taxon>Polyporales</taxon>
        <taxon>Meruliaceae</taxon>
        <taxon>Hermanssonia</taxon>
    </lineage>
</organism>
<keyword evidence="3" id="KW-1185">Reference proteome</keyword>
<protein>
    <submittedName>
        <fullName evidence="2">Uncharacterized protein</fullName>
    </submittedName>
</protein>
<proteinExistence type="predicted"/>
<feature type="region of interest" description="Disordered" evidence="1">
    <location>
        <begin position="34"/>
        <end position="53"/>
    </location>
</feature>
<comment type="caution">
    <text evidence="2">The sequence shown here is derived from an EMBL/GenBank/DDBJ whole genome shotgun (WGS) entry which is preliminary data.</text>
</comment>
<dbReference type="EMBL" id="MLYV02000652">
    <property type="protein sequence ID" value="PSR80505.1"/>
    <property type="molecule type" value="Genomic_DNA"/>
</dbReference>
<evidence type="ECO:0000256" key="1">
    <source>
        <dbReference type="SAM" id="MobiDB-lite"/>
    </source>
</evidence>
<dbReference type="AlphaFoldDB" id="A0A2R6NYM5"/>
<dbReference type="Proteomes" id="UP000186601">
    <property type="component" value="Unassembled WGS sequence"/>
</dbReference>
<reference evidence="2 3" key="1">
    <citation type="submission" date="2018-02" db="EMBL/GenBank/DDBJ databases">
        <title>Genome sequence of the basidiomycete white-rot fungus Phlebia centrifuga.</title>
        <authorList>
            <person name="Granchi Z."/>
            <person name="Peng M."/>
            <person name="de Vries R.P."/>
            <person name="Hilden K."/>
            <person name="Makela M.R."/>
            <person name="Grigoriev I."/>
            <person name="Riley R."/>
        </authorList>
    </citation>
    <scope>NUCLEOTIDE SEQUENCE [LARGE SCALE GENOMIC DNA]</scope>
    <source>
        <strain evidence="2 3">FBCC195</strain>
    </source>
</reference>
<evidence type="ECO:0000313" key="2">
    <source>
        <dbReference type="EMBL" id="PSR80505.1"/>
    </source>
</evidence>
<gene>
    <name evidence="2" type="ORF">PHLCEN_2v6712</name>
</gene>
<feature type="compositionally biased region" description="Polar residues" evidence="1">
    <location>
        <begin position="34"/>
        <end position="48"/>
    </location>
</feature>
<evidence type="ECO:0000313" key="3">
    <source>
        <dbReference type="Proteomes" id="UP000186601"/>
    </source>
</evidence>
<name>A0A2R6NYM5_9APHY</name>
<feature type="non-terminal residue" evidence="2">
    <location>
        <position position="1"/>
    </location>
</feature>
<sequence>ALRLGYIISKLTARLVNHRLNTRDYILGTLSGPNSTQSNSIPLSNLSKEGSGPRPVNVVVTHSLDTVRLASLQLSSLVGSLVGSWTWQVNAGIISKPSYGFDV</sequence>
<accession>A0A2R6NYM5</accession>